<evidence type="ECO:0000313" key="2">
    <source>
        <dbReference type="EMBL" id="TWB75265.1"/>
    </source>
</evidence>
<proteinExistence type="predicted"/>
<evidence type="ECO:0000256" key="1">
    <source>
        <dbReference type="SAM" id="MobiDB-lite"/>
    </source>
</evidence>
<dbReference type="Proteomes" id="UP000320516">
    <property type="component" value="Unassembled WGS sequence"/>
</dbReference>
<dbReference type="AlphaFoldDB" id="A0A560JVX8"/>
<organism evidence="2 3">
    <name type="scientific">Nitrospirillum amazonense</name>
    <dbReference type="NCBI Taxonomy" id="28077"/>
    <lineage>
        <taxon>Bacteria</taxon>
        <taxon>Pseudomonadati</taxon>
        <taxon>Pseudomonadota</taxon>
        <taxon>Alphaproteobacteria</taxon>
        <taxon>Rhodospirillales</taxon>
        <taxon>Azospirillaceae</taxon>
        <taxon>Nitrospirillum</taxon>
    </lineage>
</organism>
<feature type="region of interest" description="Disordered" evidence="1">
    <location>
        <begin position="1"/>
        <end position="30"/>
    </location>
</feature>
<feature type="compositionally biased region" description="Polar residues" evidence="1">
    <location>
        <begin position="19"/>
        <end position="30"/>
    </location>
</feature>
<accession>A0A560JVX8</accession>
<comment type="caution">
    <text evidence="2">The sequence shown here is derived from an EMBL/GenBank/DDBJ whole genome shotgun (WGS) entry which is preliminary data.</text>
</comment>
<gene>
    <name evidence="2" type="ORF">FBZ87_104368</name>
</gene>
<protein>
    <submittedName>
        <fullName evidence="2">Uncharacterized protein</fullName>
    </submittedName>
</protein>
<reference evidence="2 3" key="1">
    <citation type="submission" date="2019-06" db="EMBL/GenBank/DDBJ databases">
        <title>Genomic Encyclopedia of Type Strains, Phase IV (KMG-V): Genome sequencing to study the core and pangenomes of soil and plant-associated prokaryotes.</title>
        <authorList>
            <person name="Whitman W."/>
        </authorList>
    </citation>
    <scope>NUCLEOTIDE SEQUENCE [LARGE SCALE GENOMIC DNA]</scope>
    <source>
        <strain evidence="2 3">BR 12005</strain>
    </source>
</reference>
<evidence type="ECO:0000313" key="3">
    <source>
        <dbReference type="Proteomes" id="UP000320516"/>
    </source>
</evidence>
<dbReference type="EMBL" id="VITV01000004">
    <property type="protein sequence ID" value="TWB75265.1"/>
    <property type="molecule type" value="Genomic_DNA"/>
</dbReference>
<sequence>MPYESGKEMTMAGSKAAASRTSQAGATQRQFAHEAELLREGLEDMATGRFIEDDEVDAWLDRLVQGEDLDIQPPQKPLKRR</sequence>
<name>A0A560JVX8_9PROT</name>